<reference evidence="2 3" key="1">
    <citation type="submission" date="2019-03" db="EMBL/GenBank/DDBJ databases">
        <title>First draft genome of Liparis tanakae, snailfish: a comprehensive survey of snailfish specific genes.</title>
        <authorList>
            <person name="Kim W."/>
            <person name="Song I."/>
            <person name="Jeong J.-H."/>
            <person name="Kim D."/>
            <person name="Kim S."/>
            <person name="Ryu S."/>
            <person name="Song J.Y."/>
            <person name="Lee S.K."/>
        </authorList>
    </citation>
    <scope>NUCLEOTIDE SEQUENCE [LARGE SCALE GENOMIC DNA]</scope>
    <source>
        <tissue evidence="2">Muscle</tissue>
    </source>
</reference>
<sequence length="124" mass="13698">MASAWGSMARGDEDVMSSSNGPDDAGKNGEKDTRRPVGFGYEDEDEDAAKGETPLQLEGRAHFYVNRNSLVRDDVALHVSQRRQNHFHRGDESISSCAVTTRWGEKLGASTFITIPPTTYPMHN</sequence>
<proteinExistence type="predicted"/>
<feature type="compositionally biased region" description="Basic and acidic residues" evidence="1">
    <location>
        <begin position="24"/>
        <end position="35"/>
    </location>
</feature>
<evidence type="ECO:0000313" key="2">
    <source>
        <dbReference type="EMBL" id="TNN79597.1"/>
    </source>
</evidence>
<gene>
    <name evidence="2" type="ORF">EYF80_010179</name>
</gene>
<keyword evidence="3" id="KW-1185">Reference proteome</keyword>
<evidence type="ECO:0000256" key="1">
    <source>
        <dbReference type="SAM" id="MobiDB-lite"/>
    </source>
</evidence>
<feature type="region of interest" description="Disordered" evidence="1">
    <location>
        <begin position="1"/>
        <end position="51"/>
    </location>
</feature>
<evidence type="ECO:0000313" key="3">
    <source>
        <dbReference type="Proteomes" id="UP000314294"/>
    </source>
</evidence>
<organism evidence="2 3">
    <name type="scientific">Liparis tanakae</name>
    <name type="common">Tanaka's snailfish</name>
    <dbReference type="NCBI Taxonomy" id="230148"/>
    <lineage>
        <taxon>Eukaryota</taxon>
        <taxon>Metazoa</taxon>
        <taxon>Chordata</taxon>
        <taxon>Craniata</taxon>
        <taxon>Vertebrata</taxon>
        <taxon>Euteleostomi</taxon>
        <taxon>Actinopterygii</taxon>
        <taxon>Neopterygii</taxon>
        <taxon>Teleostei</taxon>
        <taxon>Neoteleostei</taxon>
        <taxon>Acanthomorphata</taxon>
        <taxon>Eupercaria</taxon>
        <taxon>Perciformes</taxon>
        <taxon>Cottioidei</taxon>
        <taxon>Cottales</taxon>
        <taxon>Liparidae</taxon>
        <taxon>Liparis</taxon>
    </lineage>
</organism>
<name>A0A4Z2IP77_9TELE</name>
<comment type="caution">
    <text evidence="2">The sequence shown here is derived from an EMBL/GenBank/DDBJ whole genome shotgun (WGS) entry which is preliminary data.</text>
</comment>
<dbReference type="Proteomes" id="UP000314294">
    <property type="component" value="Unassembled WGS sequence"/>
</dbReference>
<accession>A0A4Z2IP77</accession>
<dbReference type="EMBL" id="SRLO01000063">
    <property type="protein sequence ID" value="TNN79597.1"/>
    <property type="molecule type" value="Genomic_DNA"/>
</dbReference>
<protein>
    <submittedName>
        <fullName evidence="2">Uncharacterized protein</fullName>
    </submittedName>
</protein>
<dbReference type="AlphaFoldDB" id="A0A4Z2IP77"/>